<dbReference type="SMART" id="SM00409">
    <property type="entry name" value="IG"/>
    <property type="match status" value="9"/>
</dbReference>
<dbReference type="Proteomes" id="UP001501920">
    <property type="component" value="Chromosome 12"/>
</dbReference>
<dbReference type="GO" id="GO:0004888">
    <property type="term" value="F:transmembrane signaling receptor activity"/>
    <property type="evidence" value="ECO:0007669"/>
    <property type="project" value="TreeGrafter"/>
</dbReference>
<feature type="domain" description="Immunoglobulin" evidence="8">
    <location>
        <begin position="776"/>
        <end position="871"/>
    </location>
</feature>
<evidence type="ECO:0000259" key="7">
    <source>
        <dbReference type="SMART" id="SM00037"/>
    </source>
</evidence>
<dbReference type="InterPro" id="IPR013092">
    <property type="entry name" value="Connexin_N"/>
</dbReference>
<organism evidence="9 10">
    <name type="scientific">Pygocentrus nattereri</name>
    <name type="common">Red-bellied piranha</name>
    <dbReference type="NCBI Taxonomy" id="42514"/>
    <lineage>
        <taxon>Eukaryota</taxon>
        <taxon>Metazoa</taxon>
        <taxon>Chordata</taxon>
        <taxon>Craniata</taxon>
        <taxon>Vertebrata</taxon>
        <taxon>Euteleostomi</taxon>
        <taxon>Actinopterygii</taxon>
        <taxon>Neopterygii</taxon>
        <taxon>Teleostei</taxon>
        <taxon>Ostariophysi</taxon>
        <taxon>Characiformes</taxon>
        <taxon>Characoidei</taxon>
        <taxon>Pygocentrus</taxon>
    </lineage>
</organism>
<dbReference type="InterPro" id="IPR013783">
    <property type="entry name" value="Ig-like_fold"/>
</dbReference>
<dbReference type="InterPro" id="IPR013106">
    <property type="entry name" value="Ig_V-set"/>
</dbReference>
<feature type="domain" description="Connexin N-terminal" evidence="7">
    <location>
        <begin position="492"/>
        <end position="525"/>
    </location>
</feature>
<dbReference type="Ensembl" id="ENSPNAT00000058873.1">
    <property type="protein sequence ID" value="ENSPNAP00000080968.1"/>
    <property type="gene ID" value="ENSPNAG00000031241.1"/>
</dbReference>
<feature type="domain" description="Connexin N-terminal" evidence="7">
    <location>
        <begin position="247"/>
        <end position="282"/>
    </location>
</feature>
<name>A0AAR2LWL2_PYGNA</name>
<evidence type="ECO:0000256" key="6">
    <source>
        <dbReference type="SAM" id="SignalP"/>
    </source>
</evidence>
<sequence length="1428" mass="160006">MKTLQLKMKIFISILYLISGPVCCSDVFVYSGGSVILFPDLMWDVNNTKYICRMEQTGCRNVIKDQTNSKSVTSGRFKMYSNVDGEFTVLIRELNPQDSAVYRFGVGNEKYKDIKLTVQSDSCCEGIKRIKAYLGETATFKCSYPDEFKTNNKYLTNLNNQNTIIYTGKEAQKEQKDRFSIFDDRRSKFFSVNISDVTEDDGGVYLCGVWKKETSVGYYSYFREIQLQVTGQVFGYLAGSITLLPNLQWDVNNTRYMCKMEQSGCVNIIKDQTQSNAVTSGRFKMYSNTAGNFTVLIRELKPQDSAVYRFGVGNGKHKDIELTVQNDSCCGGIGKMKAYLGETATFKCSYPEELKTKNKRLINLDNRNNVSPIIYTGKEAQKEQNGRFSIFDDRSSNVFSVNISDVTEDDGGLYLCGVWVWKNEKSVRYYSYFREIQLQVNEKSTVLPETPSTTTEPTTASTYWTTSTAPVAETTGQVFAYSGGSVILFPTLQWDVNNTRYMCKMEQSGCVNIIKDQTQSKSVTSGRFKMYSNTAGNFTVLIRELKPQDSAVYRFGVGNGKHKDIELTVQNDSCCGGIGKMKAYLGETATFKCSYPEELKTNYKYLINLNNQTIVKEIIYTGKEAQKEQNGRFSIFDDRSSNVFSVNISDVTEDDGGLYLCGVWVWKNEKSVRYYSYFREIQLQVNEKSTVLPETPSTTTEPTTASTYWTTSTAPVAETTGKKHSAWVTTAWLLKHSKEKTTALPETPSTTMEPTTATTDWAIIAAPAAETSDDHLRQVFGYLAGSITLLPNLQWDVDNTRYMCKMEQSGCVNIIKDQTQSNAVTSGRFKMYSNTAGNFTVLIRELKPQDSAVYRFGVGNGKHKDIKLTVQNDSCCGGIKRIKAYLGETATFKCSYPDELKTNSKRLINLNNQTIVKVIIYTEKEAQKEQKDRFSIFDDRSSNVFSVNISDVREDDGGLYLCGVWKNEKSVRYYSYFREIQLQVNEKSTVLPETPSTTTEPTTASTYWTTSTAPVAETTGKKHSARVTTAWLLKHSKEKTTALPETPSTTMEPTTATTDWAIIAAPAAETSDDHLRQVFGYLAGSITLLPNLQWDVDNTRYMCKMEQSGCVNIIKDQTQSNAVTSGRFKMYSNTAGNFTVLIRELKPQDSAVYRFGVGNGKHKDIKLTVQNDSCCGGIKRIKAYLGETATFKCSYPEELKTNSKRLINLNNQTIVKVIIYTEKEAQKEQKDRFSIFDDRSSNVFSVNISDVREDDGGLYLCGVWKNEKSVLYYSYFREIQLQVNEKSTVLPETPSTTTEPTTASTYWTTSTAPVAETTEKSSALPESPSTTMTTATASWTASTAPAAETSDGHLSSSVIITVCICGTLIGLLLIGGLAVIYKLRYHMMLDLASIGQKAEKNYKGDGDPRGNQYISMGPVYRSLDSNTN</sequence>
<evidence type="ECO:0000256" key="1">
    <source>
        <dbReference type="ARBA" id="ARBA00004370"/>
    </source>
</evidence>
<feature type="chain" id="PRO_5043602508" description="Ig-like domain-containing protein" evidence="6">
    <location>
        <begin position="25"/>
        <end position="1428"/>
    </location>
</feature>
<feature type="domain" description="Connexin N-terminal" evidence="7">
    <location>
        <begin position="1092"/>
        <end position="1127"/>
    </location>
</feature>
<reference evidence="9" key="3">
    <citation type="submission" date="2025-09" db="UniProtKB">
        <authorList>
            <consortium name="Ensembl"/>
        </authorList>
    </citation>
    <scope>IDENTIFICATION</scope>
</reference>
<proteinExistence type="predicted"/>
<evidence type="ECO:0000256" key="3">
    <source>
        <dbReference type="ARBA" id="ARBA00023136"/>
    </source>
</evidence>
<dbReference type="SUPFAM" id="SSF48726">
    <property type="entry name" value="Immunoglobulin"/>
    <property type="match status" value="10"/>
</dbReference>
<feature type="domain" description="Connexin N-terminal" evidence="7">
    <location>
        <begin position="793"/>
        <end position="828"/>
    </location>
</feature>
<evidence type="ECO:0008006" key="11">
    <source>
        <dbReference type="Google" id="ProtNLM"/>
    </source>
</evidence>
<evidence type="ECO:0000313" key="10">
    <source>
        <dbReference type="Proteomes" id="UP001501920"/>
    </source>
</evidence>
<feature type="domain" description="Immunoglobulin" evidence="8">
    <location>
        <begin position="578"/>
        <end position="686"/>
    </location>
</feature>
<evidence type="ECO:0000259" key="8">
    <source>
        <dbReference type="SMART" id="SM00409"/>
    </source>
</evidence>
<protein>
    <recommendedName>
        <fullName evidence="11">Ig-like domain-containing protein</fullName>
    </recommendedName>
</protein>
<dbReference type="Gene3D" id="2.60.40.10">
    <property type="entry name" value="Immunoglobulins"/>
    <property type="match status" value="10"/>
</dbReference>
<dbReference type="GeneTree" id="ENSGT00950000182977"/>
<feature type="domain" description="Immunoglobulin" evidence="8">
    <location>
        <begin position="127"/>
        <end position="230"/>
    </location>
</feature>
<feature type="region of interest" description="Disordered" evidence="4">
    <location>
        <begin position="1313"/>
        <end position="1337"/>
    </location>
</feature>
<evidence type="ECO:0000256" key="4">
    <source>
        <dbReference type="SAM" id="MobiDB-lite"/>
    </source>
</evidence>
<evidence type="ECO:0000256" key="2">
    <source>
        <dbReference type="ARBA" id="ARBA00022692"/>
    </source>
</evidence>
<feature type="domain" description="Immunoglobulin" evidence="8">
    <location>
        <begin position="879"/>
        <end position="985"/>
    </location>
</feature>
<evidence type="ECO:0000256" key="5">
    <source>
        <dbReference type="SAM" id="Phobius"/>
    </source>
</evidence>
<feature type="domain" description="Immunoglobulin" evidence="8">
    <location>
        <begin position="1075"/>
        <end position="1170"/>
    </location>
</feature>
<reference evidence="9 10" key="1">
    <citation type="submission" date="2020-10" db="EMBL/GenBank/DDBJ databases">
        <title>Pygocentrus nattereri (red-bellied piranha) genome, fPygNat1, primary haplotype.</title>
        <authorList>
            <person name="Myers G."/>
            <person name="Meyer A."/>
            <person name="Karagic N."/>
            <person name="Pippel M."/>
            <person name="Winkler S."/>
            <person name="Tracey A."/>
            <person name="Wood J."/>
            <person name="Formenti G."/>
            <person name="Howe K."/>
            <person name="Fedrigo O."/>
            <person name="Jarvis E.D."/>
        </authorList>
    </citation>
    <scope>NUCLEOTIDE SEQUENCE [LARGE SCALE GENOMIC DNA]</scope>
</reference>
<dbReference type="SMART" id="SM00037">
    <property type="entry name" value="CNX"/>
    <property type="match status" value="5"/>
</dbReference>
<reference evidence="9" key="2">
    <citation type="submission" date="2025-08" db="UniProtKB">
        <authorList>
            <consortium name="Ensembl"/>
        </authorList>
    </citation>
    <scope>IDENTIFICATION</scope>
</reference>
<dbReference type="InterPro" id="IPR050671">
    <property type="entry name" value="CD300_family_receptors"/>
</dbReference>
<feature type="region of interest" description="Disordered" evidence="4">
    <location>
        <begin position="1401"/>
        <end position="1428"/>
    </location>
</feature>
<dbReference type="GO" id="GO:0005886">
    <property type="term" value="C:plasma membrane"/>
    <property type="evidence" value="ECO:0007669"/>
    <property type="project" value="TreeGrafter"/>
</dbReference>
<feature type="domain" description="Immunoglobulin" evidence="8">
    <location>
        <begin position="475"/>
        <end position="570"/>
    </location>
</feature>
<evidence type="ECO:0000313" key="9">
    <source>
        <dbReference type="Ensembl" id="ENSPNAP00000080968.1"/>
    </source>
</evidence>
<keyword evidence="5" id="KW-1133">Transmembrane helix</keyword>
<dbReference type="InterPro" id="IPR003599">
    <property type="entry name" value="Ig_sub"/>
</dbReference>
<keyword evidence="10" id="KW-1185">Reference proteome</keyword>
<keyword evidence="6" id="KW-0732">Signal</keyword>
<dbReference type="PANTHER" id="PTHR11860">
    <property type="entry name" value="POLYMERIC-IMMUNOGLOBULIN RECEPTOR"/>
    <property type="match status" value="1"/>
</dbReference>
<dbReference type="PANTHER" id="PTHR11860:SF87">
    <property type="entry name" value="CMRF35-LIKE MOLECULE 8"/>
    <property type="match status" value="1"/>
</dbReference>
<feature type="transmembrane region" description="Helical" evidence="5">
    <location>
        <begin position="1358"/>
        <end position="1381"/>
    </location>
</feature>
<accession>A0AAR2LWL2</accession>
<feature type="domain" description="Immunoglobulin" evidence="8">
    <location>
        <begin position="1178"/>
        <end position="1284"/>
    </location>
</feature>
<feature type="domain" description="Immunoglobulin" evidence="8">
    <location>
        <begin position="333"/>
        <end position="441"/>
    </location>
</feature>
<dbReference type="Pfam" id="PF07686">
    <property type="entry name" value="V-set"/>
    <property type="match status" value="5"/>
</dbReference>
<keyword evidence="3 5" id="KW-0472">Membrane</keyword>
<dbReference type="InterPro" id="IPR036179">
    <property type="entry name" value="Ig-like_dom_sf"/>
</dbReference>
<feature type="domain" description="Immunoglobulin" evidence="8">
    <location>
        <begin position="24"/>
        <end position="119"/>
    </location>
</feature>
<feature type="domain" description="Connexin N-terminal" evidence="7">
    <location>
        <begin position="41"/>
        <end position="74"/>
    </location>
</feature>
<feature type="signal peptide" evidence="6">
    <location>
        <begin position="1"/>
        <end position="24"/>
    </location>
</feature>
<comment type="subcellular location">
    <subcellularLocation>
        <location evidence="1">Membrane</location>
    </subcellularLocation>
</comment>
<keyword evidence="2 5" id="KW-0812">Transmembrane</keyword>
<feature type="compositionally biased region" description="Low complexity" evidence="4">
    <location>
        <begin position="1325"/>
        <end position="1337"/>
    </location>
</feature>